<keyword evidence="1" id="KW-0812">Transmembrane</keyword>
<organism evidence="2 3">
    <name type="scientific">Marinigracilibium pacificum</name>
    <dbReference type="NCBI Taxonomy" id="2729599"/>
    <lineage>
        <taxon>Bacteria</taxon>
        <taxon>Pseudomonadati</taxon>
        <taxon>Bacteroidota</taxon>
        <taxon>Cytophagia</taxon>
        <taxon>Cytophagales</taxon>
        <taxon>Flammeovirgaceae</taxon>
        <taxon>Marinigracilibium</taxon>
    </lineage>
</organism>
<keyword evidence="1" id="KW-0472">Membrane</keyword>
<accession>A0A848IVF4</accession>
<evidence type="ECO:0000256" key="1">
    <source>
        <dbReference type="SAM" id="Phobius"/>
    </source>
</evidence>
<keyword evidence="3" id="KW-1185">Reference proteome</keyword>
<evidence type="ECO:0000313" key="3">
    <source>
        <dbReference type="Proteomes" id="UP000559010"/>
    </source>
</evidence>
<comment type="caution">
    <text evidence="2">The sequence shown here is derived from an EMBL/GenBank/DDBJ whole genome shotgun (WGS) entry which is preliminary data.</text>
</comment>
<feature type="transmembrane region" description="Helical" evidence="1">
    <location>
        <begin position="71"/>
        <end position="104"/>
    </location>
</feature>
<dbReference type="Proteomes" id="UP000559010">
    <property type="component" value="Unassembled WGS sequence"/>
</dbReference>
<proteinExistence type="predicted"/>
<reference evidence="2 3" key="1">
    <citation type="submission" date="2020-04" db="EMBL/GenBank/DDBJ databases">
        <title>Flammeovirgaceae bacterium KN852 isolated from deep sea.</title>
        <authorList>
            <person name="Zhang D.-C."/>
        </authorList>
    </citation>
    <scope>NUCLEOTIDE SEQUENCE [LARGE SCALE GENOMIC DNA]</scope>
    <source>
        <strain evidence="2 3">KN852</strain>
    </source>
</reference>
<protein>
    <submittedName>
        <fullName evidence="2">Uncharacterized protein</fullName>
    </submittedName>
</protein>
<dbReference type="RefSeq" id="WP_169678282.1">
    <property type="nucleotide sequence ID" value="NZ_JABBNU010000002.1"/>
</dbReference>
<dbReference type="EMBL" id="JABBNU010000002">
    <property type="protein sequence ID" value="NMM47666.1"/>
    <property type="molecule type" value="Genomic_DNA"/>
</dbReference>
<dbReference type="AlphaFoldDB" id="A0A848IVF4"/>
<keyword evidence="1" id="KW-1133">Transmembrane helix</keyword>
<evidence type="ECO:0000313" key="2">
    <source>
        <dbReference type="EMBL" id="NMM47666.1"/>
    </source>
</evidence>
<sequence>MNDQSVNQQEVVNQIYDYTANLMYNENKSATETKSILVGEGMDEETASVVINNLQQQYQEAKKKRAGKDMIYGALWCIGGLIATVADIGFIFWGAIVFGAVQFFRGVANM</sequence>
<gene>
    <name evidence="2" type="ORF">HH304_04585</name>
</gene>
<name>A0A848IVF4_9BACT</name>